<dbReference type="AlphaFoldDB" id="A0A1W6ZET3"/>
<dbReference type="Gene3D" id="3.10.620.30">
    <property type="match status" value="1"/>
</dbReference>
<keyword evidence="3" id="KW-1185">Reference proteome</keyword>
<dbReference type="EMBL" id="CP021111">
    <property type="protein sequence ID" value="ARP95785.1"/>
    <property type="molecule type" value="Genomic_DNA"/>
</dbReference>
<dbReference type="PANTHER" id="PTHR39327">
    <property type="match status" value="1"/>
</dbReference>
<keyword evidence="1" id="KW-0732">Signal</keyword>
<dbReference type="STRING" id="463040.CAL15_16220"/>
<dbReference type="OrthoDB" id="5401788at2"/>
<protein>
    <recommendedName>
        <fullName evidence="4">Transglutaminase</fullName>
    </recommendedName>
</protein>
<dbReference type="Proteomes" id="UP000194161">
    <property type="component" value="Chromosome"/>
</dbReference>
<dbReference type="KEGG" id="bgm:CAL15_16220"/>
<dbReference type="InterPro" id="IPR010319">
    <property type="entry name" value="Transglutaminase-like_Cys_pept"/>
</dbReference>
<evidence type="ECO:0008006" key="4">
    <source>
        <dbReference type="Google" id="ProtNLM"/>
    </source>
</evidence>
<evidence type="ECO:0000313" key="3">
    <source>
        <dbReference type="Proteomes" id="UP000194161"/>
    </source>
</evidence>
<feature type="chain" id="PRO_5013230124" description="Transglutaminase" evidence="1">
    <location>
        <begin position="28"/>
        <end position="221"/>
    </location>
</feature>
<evidence type="ECO:0000256" key="1">
    <source>
        <dbReference type="SAM" id="SignalP"/>
    </source>
</evidence>
<sequence length="221" mass="24589">MSISLRPAMRAVWTILLCLACSGHARALELNPERLRKTAEAAYGPQAVQAVSAWLLQLRNDAALPERDKLDRVNDFWNRSVLPDDPPAARRAMNWATPLEILSRGRGAYADYAIGKYFSLAMLGVPIDRLRFIYVQAQRPDAAEPIPHIVLGYYPTPGAMPLVLDNLADTVLPAVQRADLTPVFSFSTGGLYLDERGAAPVDRAGRWRELLLRMRQEGLEP</sequence>
<reference evidence="2 3" key="1">
    <citation type="submission" date="2017-05" db="EMBL/GenBank/DDBJ databases">
        <title>Complete and WGS of Bordetella genogroups.</title>
        <authorList>
            <person name="Spilker T."/>
            <person name="LiPuma J."/>
        </authorList>
    </citation>
    <scope>NUCLEOTIDE SEQUENCE [LARGE SCALE GENOMIC DNA]</scope>
    <source>
        <strain evidence="2 3">AU7206</strain>
    </source>
</reference>
<accession>A0A1W6ZET3</accession>
<dbReference type="RefSeq" id="WP_086079545.1">
    <property type="nucleotide sequence ID" value="NZ_CP021111.1"/>
</dbReference>
<feature type="signal peptide" evidence="1">
    <location>
        <begin position="1"/>
        <end position="27"/>
    </location>
</feature>
<name>A0A1W6ZET3_9BORD</name>
<organism evidence="2 3">
    <name type="scientific">Bordetella genomosp. 13</name>
    <dbReference type="NCBI Taxonomy" id="463040"/>
    <lineage>
        <taxon>Bacteria</taxon>
        <taxon>Pseudomonadati</taxon>
        <taxon>Pseudomonadota</taxon>
        <taxon>Betaproteobacteria</taxon>
        <taxon>Burkholderiales</taxon>
        <taxon>Alcaligenaceae</taxon>
        <taxon>Bordetella</taxon>
    </lineage>
</organism>
<gene>
    <name evidence="2" type="ORF">CAL15_16220</name>
</gene>
<dbReference type="PANTHER" id="PTHR39327:SF1">
    <property type="entry name" value="BLR5470 PROTEIN"/>
    <property type="match status" value="1"/>
</dbReference>
<proteinExistence type="predicted"/>
<evidence type="ECO:0000313" key="2">
    <source>
        <dbReference type="EMBL" id="ARP95785.1"/>
    </source>
</evidence>